<evidence type="ECO:0000313" key="3">
    <source>
        <dbReference type="EMBL" id="CAF4695692.1"/>
    </source>
</evidence>
<feature type="non-terminal residue" evidence="3">
    <location>
        <position position="1"/>
    </location>
</feature>
<name>A0A821I841_9BILA</name>
<dbReference type="EMBL" id="CAJOBQ010008973">
    <property type="protein sequence ID" value="CAF4695692.1"/>
    <property type="molecule type" value="Genomic_DNA"/>
</dbReference>
<gene>
    <name evidence="2" type="ORF">FME351_LOCUS24791</name>
    <name evidence="3" type="ORF">TSG867_LOCUS33084</name>
</gene>
<feature type="region of interest" description="Disordered" evidence="1">
    <location>
        <begin position="1"/>
        <end position="29"/>
    </location>
</feature>
<proteinExistence type="predicted"/>
<feature type="non-terminal residue" evidence="3">
    <location>
        <position position="110"/>
    </location>
</feature>
<evidence type="ECO:0000256" key="1">
    <source>
        <dbReference type="SAM" id="MobiDB-lite"/>
    </source>
</evidence>
<evidence type="ECO:0000313" key="2">
    <source>
        <dbReference type="EMBL" id="CAF3656321.1"/>
    </source>
</evidence>
<dbReference type="Proteomes" id="UP000663862">
    <property type="component" value="Unassembled WGS sequence"/>
</dbReference>
<organism evidence="3 4">
    <name type="scientific">Rotaria socialis</name>
    <dbReference type="NCBI Taxonomy" id="392032"/>
    <lineage>
        <taxon>Eukaryota</taxon>
        <taxon>Metazoa</taxon>
        <taxon>Spiralia</taxon>
        <taxon>Gnathifera</taxon>
        <taxon>Rotifera</taxon>
        <taxon>Eurotatoria</taxon>
        <taxon>Bdelloidea</taxon>
        <taxon>Philodinida</taxon>
        <taxon>Philodinidae</taxon>
        <taxon>Rotaria</taxon>
    </lineage>
</organism>
<dbReference type="Proteomes" id="UP000663869">
    <property type="component" value="Unassembled WGS sequence"/>
</dbReference>
<accession>A0A821I841</accession>
<protein>
    <submittedName>
        <fullName evidence="3">Uncharacterized protein</fullName>
    </submittedName>
</protein>
<sequence length="110" mass="12201">SPPPRRQSSSIQRDQRSVLEDNRHSRNRSDKISCSRESLSCGGNACKRCGKCCDWTWDNSSHDWNRDSDATCRGLYTVDGNNHYVRGPGGGRGGGGIFPICECSRQPVLK</sequence>
<evidence type="ECO:0000313" key="4">
    <source>
        <dbReference type="Proteomes" id="UP000663862"/>
    </source>
</evidence>
<reference evidence="3" key="1">
    <citation type="submission" date="2021-02" db="EMBL/GenBank/DDBJ databases">
        <authorList>
            <person name="Nowell W R."/>
        </authorList>
    </citation>
    <scope>NUCLEOTIDE SEQUENCE</scope>
</reference>
<feature type="compositionally biased region" description="Basic and acidic residues" evidence="1">
    <location>
        <begin position="13"/>
        <end position="29"/>
    </location>
</feature>
<dbReference type="EMBL" id="CAJNYU010003257">
    <property type="protein sequence ID" value="CAF3656321.1"/>
    <property type="molecule type" value="Genomic_DNA"/>
</dbReference>
<comment type="caution">
    <text evidence="3">The sequence shown here is derived from an EMBL/GenBank/DDBJ whole genome shotgun (WGS) entry which is preliminary data.</text>
</comment>
<dbReference type="AlphaFoldDB" id="A0A821I841"/>
<feature type="compositionally biased region" description="Low complexity" evidence="1">
    <location>
        <begin position="1"/>
        <end position="12"/>
    </location>
</feature>